<proteinExistence type="predicted"/>
<keyword evidence="1" id="KW-0472">Membrane</keyword>
<accession>A0A481YZ30</accession>
<organism evidence="2">
    <name type="scientific">Mimivirus LCMiAC01</name>
    <dbReference type="NCBI Taxonomy" id="2506608"/>
    <lineage>
        <taxon>Viruses</taxon>
        <taxon>Varidnaviria</taxon>
        <taxon>Bamfordvirae</taxon>
        <taxon>Nucleocytoviricota</taxon>
        <taxon>Megaviricetes</taxon>
        <taxon>Imitervirales</taxon>
        <taxon>Mimiviridae</taxon>
        <taxon>Klosneuvirinae</taxon>
    </lineage>
</organism>
<protein>
    <submittedName>
        <fullName evidence="2">Uncharacterized protein</fullName>
    </submittedName>
</protein>
<evidence type="ECO:0000256" key="1">
    <source>
        <dbReference type="SAM" id="Phobius"/>
    </source>
</evidence>
<sequence length="100" mass="11934">MSNREKEKDKYFCRLPKWAQDLIYIIIIVVISIFILWVIRNVYRFVVPERARRDFEEAKNVHELIERLKISNAARHAMRDKVFDHLASKAVKHVADVAKN</sequence>
<name>A0A481YZ30_9VIRU</name>
<gene>
    <name evidence="2" type="ORF">LCMiAC01_01890</name>
</gene>
<keyword evidence="1" id="KW-0812">Transmembrane</keyword>
<dbReference type="EMBL" id="MK500391">
    <property type="protein sequence ID" value="QBK88512.1"/>
    <property type="molecule type" value="Genomic_DNA"/>
</dbReference>
<evidence type="ECO:0000313" key="2">
    <source>
        <dbReference type="EMBL" id="QBK88512.1"/>
    </source>
</evidence>
<reference evidence="2" key="1">
    <citation type="journal article" date="2019" name="MBio">
        <title>Virus Genomes from Deep Sea Sediments Expand the Ocean Megavirome and Support Independent Origins of Viral Gigantism.</title>
        <authorList>
            <person name="Backstrom D."/>
            <person name="Yutin N."/>
            <person name="Jorgensen S.L."/>
            <person name="Dharamshi J."/>
            <person name="Homa F."/>
            <person name="Zaremba-Niedwiedzka K."/>
            <person name="Spang A."/>
            <person name="Wolf Y.I."/>
            <person name="Koonin E.V."/>
            <person name="Ettema T.J."/>
        </authorList>
    </citation>
    <scope>NUCLEOTIDE SEQUENCE</scope>
</reference>
<keyword evidence="1" id="KW-1133">Transmembrane helix</keyword>
<feature type="transmembrane region" description="Helical" evidence="1">
    <location>
        <begin position="22"/>
        <end position="43"/>
    </location>
</feature>